<sequence>MTRRKRLLQKTKSVMTMSRYILIMQSIKEKVVPTIKIKEMTTMLVYVAEKLNQTGLSQTDVVAAVQELELEKSLREKALRMLRDPQASSQFLAFRTKED</sequence>
<proteinExistence type="predicted"/>
<dbReference type="EMBL" id="QPKB01000003">
    <property type="protein sequence ID" value="RWR81255.1"/>
    <property type="molecule type" value="Genomic_DNA"/>
</dbReference>
<gene>
    <name evidence="1" type="ORF">CKAN_00993100</name>
</gene>
<accession>A0A3S3NK00</accession>
<protein>
    <submittedName>
        <fullName evidence="1">Uncharacterized protein</fullName>
    </submittedName>
</protein>
<keyword evidence="2" id="KW-1185">Reference proteome</keyword>
<dbReference type="OrthoDB" id="76215at2759"/>
<organism evidence="1 2">
    <name type="scientific">Cinnamomum micranthum f. kanehirae</name>
    <dbReference type="NCBI Taxonomy" id="337451"/>
    <lineage>
        <taxon>Eukaryota</taxon>
        <taxon>Viridiplantae</taxon>
        <taxon>Streptophyta</taxon>
        <taxon>Embryophyta</taxon>
        <taxon>Tracheophyta</taxon>
        <taxon>Spermatophyta</taxon>
        <taxon>Magnoliopsida</taxon>
        <taxon>Magnoliidae</taxon>
        <taxon>Laurales</taxon>
        <taxon>Lauraceae</taxon>
        <taxon>Cinnamomum</taxon>
    </lineage>
</organism>
<dbReference type="AlphaFoldDB" id="A0A3S3NK00"/>
<dbReference type="Proteomes" id="UP000283530">
    <property type="component" value="Unassembled WGS sequence"/>
</dbReference>
<comment type="caution">
    <text evidence="1">The sequence shown here is derived from an EMBL/GenBank/DDBJ whole genome shotgun (WGS) entry which is preliminary data.</text>
</comment>
<evidence type="ECO:0000313" key="1">
    <source>
        <dbReference type="EMBL" id="RWR81255.1"/>
    </source>
</evidence>
<reference evidence="1 2" key="1">
    <citation type="journal article" date="2019" name="Nat. Plants">
        <title>Stout camphor tree genome fills gaps in understanding of flowering plant genome evolution.</title>
        <authorList>
            <person name="Chaw S.M."/>
            <person name="Liu Y.C."/>
            <person name="Wu Y.W."/>
            <person name="Wang H.Y."/>
            <person name="Lin C.I."/>
            <person name="Wu C.S."/>
            <person name="Ke H.M."/>
            <person name="Chang L.Y."/>
            <person name="Hsu C.Y."/>
            <person name="Yang H.T."/>
            <person name="Sudianto E."/>
            <person name="Hsu M.H."/>
            <person name="Wu K.P."/>
            <person name="Wang L.N."/>
            <person name="Leebens-Mack J.H."/>
            <person name="Tsai I.J."/>
        </authorList>
    </citation>
    <scope>NUCLEOTIDE SEQUENCE [LARGE SCALE GENOMIC DNA]</scope>
    <source>
        <strain evidence="2">cv. Chaw 1501</strain>
        <tissue evidence="1">Young leaves</tissue>
    </source>
</reference>
<name>A0A3S3NK00_9MAGN</name>
<evidence type="ECO:0000313" key="2">
    <source>
        <dbReference type="Proteomes" id="UP000283530"/>
    </source>
</evidence>